<protein>
    <submittedName>
        <fullName evidence="1">Uncharacterized protein</fullName>
    </submittedName>
</protein>
<name>A0A160U1G3_9ZZZZ</name>
<sequence>MLDFVVLVRNLVLAAALAWLGLEFAPEQDDNSEAARQDSVVTALLAR</sequence>
<accession>A0A160U1G3</accession>
<reference evidence="1" key="1">
    <citation type="submission" date="2015-10" db="EMBL/GenBank/DDBJ databases">
        <authorList>
            <person name="Gilbert D.G."/>
        </authorList>
    </citation>
    <scope>NUCLEOTIDE SEQUENCE</scope>
</reference>
<dbReference type="EMBL" id="CZQD01000034">
    <property type="protein sequence ID" value="CUS56977.1"/>
    <property type="molecule type" value="Genomic_DNA"/>
</dbReference>
<organism evidence="1">
    <name type="scientific">hydrothermal vent metagenome</name>
    <dbReference type="NCBI Taxonomy" id="652676"/>
    <lineage>
        <taxon>unclassified sequences</taxon>
        <taxon>metagenomes</taxon>
        <taxon>ecological metagenomes</taxon>
    </lineage>
</organism>
<gene>
    <name evidence="1" type="ORF">MGWOODY_Hyp1439</name>
</gene>
<dbReference type="AlphaFoldDB" id="A0A160U1G3"/>
<proteinExistence type="predicted"/>
<evidence type="ECO:0000313" key="1">
    <source>
        <dbReference type="EMBL" id="CUS56977.1"/>
    </source>
</evidence>